<protein>
    <recommendedName>
        <fullName evidence="4">PEP-CTERM protein-sorting domain-containing protein</fullName>
    </recommendedName>
</protein>
<accession>A0A853IAJ4</accession>
<feature type="chain" id="PRO_5032485761" description="PEP-CTERM protein-sorting domain-containing protein" evidence="1">
    <location>
        <begin position="22"/>
        <end position="287"/>
    </location>
</feature>
<organism evidence="2 3">
    <name type="scientific">Spartinivicinus marinus</name>
    <dbReference type="NCBI Taxonomy" id="2994442"/>
    <lineage>
        <taxon>Bacteria</taxon>
        <taxon>Pseudomonadati</taxon>
        <taxon>Pseudomonadota</taxon>
        <taxon>Gammaproteobacteria</taxon>
        <taxon>Oceanospirillales</taxon>
        <taxon>Zooshikellaceae</taxon>
        <taxon>Spartinivicinus</taxon>
    </lineage>
</organism>
<dbReference type="AlphaFoldDB" id="A0A853IAJ4"/>
<keyword evidence="3" id="KW-1185">Reference proteome</keyword>
<reference evidence="2 3" key="1">
    <citation type="submission" date="2020-07" db="EMBL/GenBank/DDBJ databases">
        <title>Endozoicomonas sp. nov., isolated from sediment.</title>
        <authorList>
            <person name="Gu T."/>
        </authorList>
    </citation>
    <scope>NUCLEOTIDE SEQUENCE [LARGE SCALE GENOMIC DNA]</scope>
    <source>
        <strain evidence="2 3">SM1973</strain>
    </source>
</reference>
<keyword evidence="1" id="KW-0732">Signal</keyword>
<dbReference type="EMBL" id="JACCKB010000018">
    <property type="protein sequence ID" value="NYZ66861.1"/>
    <property type="molecule type" value="Genomic_DNA"/>
</dbReference>
<comment type="caution">
    <text evidence="2">The sequence shown here is derived from an EMBL/GenBank/DDBJ whole genome shotgun (WGS) entry which is preliminary data.</text>
</comment>
<evidence type="ECO:0000313" key="2">
    <source>
        <dbReference type="EMBL" id="NYZ66861.1"/>
    </source>
</evidence>
<proteinExistence type="predicted"/>
<evidence type="ECO:0008006" key="4">
    <source>
        <dbReference type="Google" id="ProtNLM"/>
    </source>
</evidence>
<evidence type="ECO:0000256" key="1">
    <source>
        <dbReference type="SAM" id="SignalP"/>
    </source>
</evidence>
<name>A0A853IAJ4_9GAMM</name>
<evidence type="ECO:0000313" key="3">
    <source>
        <dbReference type="Proteomes" id="UP000569732"/>
    </source>
</evidence>
<sequence>MKCRTFLVAVGLLVGINNAYATALPCDVSDIQLNFVQRLDGVDPGTTVNPPFNASDCVGAFQGNNSLFANPTMGNLGYDNDGWFNKESNFWPGLPAAFTESSELQDLDGDGQVNDPGWVYLGKDDGQGFKGATSTDGVTSYQFIDDLLVLSNCKDKDGDSTACVGGDAIMGEWSWNPPTMNPQDLLDLLGGMFFDQVAVIFKSANYFSIYNFNIGDLGIDPVLAEDFNFKFAGTWDTSNTLKNRGGNPAGLSNISLWARDPVIDIPAPSSLGLLIISLALLIRRKTN</sequence>
<dbReference type="Proteomes" id="UP000569732">
    <property type="component" value="Unassembled WGS sequence"/>
</dbReference>
<feature type="signal peptide" evidence="1">
    <location>
        <begin position="1"/>
        <end position="21"/>
    </location>
</feature>
<dbReference type="RefSeq" id="WP_180568886.1">
    <property type="nucleotide sequence ID" value="NZ_JACCKB010000018.1"/>
</dbReference>
<gene>
    <name evidence="2" type="ORF">H0A36_12640</name>
</gene>